<sequence length="105" mass="11129">MFHPTVGSRLLWTASFLGSCAGGFDLSPALRLMSLRQSSVNQFAVCLRLLRLASGPCLILATSVDKLLFVHPCPRAVLERTTIVGLPPSSLASSAASASWIFGVL</sequence>
<dbReference type="EMBL" id="CAKOFQ010007845">
    <property type="protein sequence ID" value="CAH2008995.1"/>
    <property type="molecule type" value="Genomic_DNA"/>
</dbReference>
<evidence type="ECO:0000313" key="2">
    <source>
        <dbReference type="Proteomes" id="UP001152888"/>
    </source>
</evidence>
<keyword evidence="2" id="KW-1185">Reference proteome</keyword>
<reference evidence="1" key="1">
    <citation type="submission" date="2022-03" db="EMBL/GenBank/DDBJ databases">
        <authorList>
            <person name="Sayadi A."/>
        </authorList>
    </citation>
    <scope>NUCLEOTIDE SEQUENCE</scope>
</reference>
<proteinExistence type="predicted"/>
<dbReference type="Proteomes" id="UP001152888">
    <property type="component" value="Unassembled WGS sequence"/>
</dbReference>
<evidence type="ECO:0000313" key="1">
    <source>
        <dbReference type="EMBL" id="CAH2008995.1"/>
    </source>
</evidence>
<organism evidence="1 2">
    <name type="scientific">Acanthoscelides obtectus</name>
    <name type="common">Bean weevil</name>
    <name type="synonym">Bruchus obtectus</name>
    <dbReference type="NCBI Taxonomy" id="200917"/>
    <lineage>
        <taxon>Eukaryota</taxon>
        <taxon>Metazoa</taxon>
        <taxon>Ecdysozoa</taxon>
        <taxon>Arthropoda</taxon>
        <taxon>Hexapoda</taxon>
        <taxon>Insecta</taxon>
        <taxon>Pterygota</taxon>
        <taxon>Neoptera</taxon>
        <taxon>Endopterygota</taxon>
        <taxon>Coleoptera</taxon>
        <taxon>Polyphaga</taxon>
        <taxon>Cucujiformia</taxon>
        <taxon>Chrysomeloidea</taxon>
        <taxon>Chrysomelidae</taxon>
        <taxon>Bruchinae</taxon>
        <taxon>Bruchini</taxon>
        <taxon>Acanthoscelides</taxon>
    </lineage>
</organism>
<feature type="non-terminal residue" evidence="1">
    <location>
        <position position="1"/>
    </location>
</feature>
<dbReference type="AlphaFoldDB" id="A0A9P0MB72"/>
<name>A0A9P0MB72_ACAOB</name>
<gene>
    <name evidence="1" type="ORF">ACAOBT_LOCUS30557</name>
</gene>
<comment type="caution">
    <text evidence="1">The sequence shown here is derived from an EMBL/GenBank/DDBJ whole genome shotgun (WGS) entry which is preliminary data.</text>
</comment>
<protein>
    <submittedName>
        <fullName evidence="1">Uncharacterized protein</fullName>
    </submittedName>
</protein>
<accession>A0A9P0MB72</accession>